<sequence>MTEELYLKDSYLKEFKAKITDITNSGIILDKTAFYPGGGGLENDTGKIVYNNKEYIVKNVKRGEDKSQIIHELESTEGLNVGDEIQGIIDWQRRYSMMRLHTASHIMAALAFSKYNALVTGGHISPDYAKDDFNLENKDQIYEIVKEANDIISKNIEVKVYFLSREEALMIPGIVKLAERSPPNIQTWRIVEIPGIDIQADGGPHVKNTSEIGKIEIIKIENKGKKQKRVYYKLSQ</sequence>
<dbReference type="SUPFAM" id="SSF50447">
    <property type="entry name" value="Translation proteins"/>
    <property type="match status" value="1"/>
</dbReference>
<dbReference type="GO" id="GO:0005524">
    <property type="term" value="F:ATP binding"/>
    <property type="evidence" value="ECO:0007669"/>
    <property type="project" value="InterPro"/>
</dbReference>
<gene>
    <name evidence="7" type="ORF">B6F84_08735</name>
</gene>
<dbReference type="AlphaFoldDB" id="A0A1W6K0J7"/>
<evidence type="ECO:0000256" key="4">
    <source>
        <dbReference type="ARBA" id="ARBA00022723"/>
    </source>
</evidence>
<dbReference type="InterPro" id="IPR018163">
    <property type="entry name" value="Thr/Ala-tRNA-synth_IIc_edit"/>
</dbReference>
<dbReference type="KEGG" id="aman:B6F84_08735"/>
<dbReference type="PANTHER" id="PTHR43462:SF1">
    <property type="entry name" value="ALANYL-TRNA EDITING PROTEIN AARSD1"/>
    <property type="match status" value="1"/>
</dbReference>
<reference evidence="7 8" key="1">
    <citation type="submission" date="2017-03" db="EMBL/GenBank/DDBJ databases">
        <title>Sulfur activation and transportation mechanism of thermophilic Archaea Acidianus manzaensis YN-25.</title>
        <authorList>
            <person name="Ma Y."/>
            <person name="Yang Y."/>
            <person name="Xia J."/>
        </authorList>
    </citation>
    <scope>NUCLEOTIDE SEQUENCE [LARGE SCALE GENOMIC DNA]</scope>
    <source>
        <strain evidence="7 8">YN-25</strain>
    </source>
</reference>
<dbReference type="GO" id="GO:0004813">
    <property type="term" value="F:alanine-tRNA ligase activity"/>
    <property type="evidence" value="ECO:0007669"/>
    <property type="project" value="InterPro"/>
</dbReference>
<keyword evidence="8" id="KW-1185">Reference proteome</keyword>
<dbReference type="PROSITE" id="PS50860">
    <property type="entry name" value="AA_TRNA_LIGASE_II_ALA"/>
    <property type="match status" value="1"/>
</dbReference>
<proteinExistence type="predicted"/>
<dbReference type="STRING" id="282676.B6F84_08735"/>
<evidence type="ECO:0000256" key="1">
    <source>
        <dbReference type="ARBA" id="ARBA00001947"/>
    </source>
</evidence>
<dbReference type="InterPro" id="IPR009000">
    <property type="entry name" value="Transl_B-barrel_sf"/>
</dbReference>
<dbReference type="SUPFAM" id="SSF55186">
    <property type="entry name" value="ThrRS/AlaRS common domain"/>
    <property type="match status" value="1"/>
</dbReference>
<dbReference type="GO" id="GO:0003676">
    <property type="term" value="F:nucleic acid binding"/>
    <property type="evidence" value="ECO:0007669"/>
    <property type="project" value="InterPro"/>
</dbReference>
<dbReference type="EMBL" id="CP020477">
    <property type="protein sequence ID" value="ARM76101.1"/>
    <property type="molecule type" value="Genomic_DNA"/>
</dbReference>
<keyword evidence="3" id="KW-0963">Cytoplasm</keyword>
<dbReference type="Proteomes" id="UP000193404">
    <property type="component" value="Chromosome"/>
</dbReference>
<comment type="cofactor">
    <cofactor evidence="1">
        <name>Zn(2+)</name>
        <dbReference type="ChEBI" id="CHEBI:29105"/>
    </cofactor>
</comment>
<feature type="domain" description="Alanyl-transfer RNA synthetases family profile" evidence="6">
    <location>
        <begin position="1"/>
        <end position="236"/>
    </location>
</feature>
<dbReference type="SMART" id="SM00863">
    <property type="entry name" value="tRNA_SAD"/>
    <property type="match status" value="1"/>
</dbReference>
<dbReference type="Pfam" id="PF07973">
    <property type="entry name" value="tRNA_SAD"/>
    <property type="match status" value="1"/>
</dbReference>
<dbReference type="NCBIfam" id="NF040865">
    <property type="entry name" value="a_tRNA_ed_AlaXM"/>
    <property type="match status" value="1"/>
</dbReference>
<dbReference type="RefSeq" id="WP_148691884.1">
    <property type="nucleotide sequence ID" value="NZ_CP020477.1"/>
</dbReference>
<dbReference type="InterPro" id="IPR018164">
    <property type="entry name" value="Ala-tRNA-synth_IIc_N"/>
</dbReference>
<name>A0A1W6K0J7_9CREN</name>
<organism evidence="7 8">
    <name type="scientific">Acidianus manzaensis</name>
    <dbReference type="NCBI Taxonomy" id="282676"/>
    <lineage>
        <taxon>Archaea</taxon>
        <taxon>Thermoproteota</taxon>
        <taxon>Thermoprotei</taxon>
        <taxon>Sulfolobales</taxon>
        <taxon>Sulfolobaceae</taxon>
        <taxon>Acidianus</taxon>
    </lineage>
</organism>
<comment type="subcellular location">
    <subcellularLocation>
        <location evidence="2">Cytoplasm</location>
    </subcellularLocation>
</comment>
<evidence type="ECO:0000256" key="3">
    <source>
        <dbReference type="ARBA" id="ARBA00022490"/>
    </source>
</evidence>
<dbReference type="InterPro" id="IPR018165">
    <property type="entry name" value="Ala-tRNA-synth_IIc_core"/>
</dbReference>
<dbReference type="Pfam" id="PF01411">
    <property type="entry name" value="tRNA-synt_2c"/>
    <property type="match status" value="1"/>
</dbReference>
<protein>
    <submittedName>
        <fullName evidence="7">Alanyl-tRNA editing protein AlaX</fullName>
    </submittedName>
</protein>
<dbReference type="GO" id="GO:0005737">
    <property type="term" value="C:cytoplasm"/>
    <property type="evidence" value="ECO:0007669"/>
    <property type="project" value="UniProtKB-SubCell"/>
</dbReference>
<keyword evidence="5" id="KW-0862">Zinc</keyword>
<dbReference type="Gene3D" id="2.40.30.130">
    <property type="match status" value="1"/>
</dbReference>
<dbReference type="GO" id="GO:0002161">
    <property type="term" value="F:aminoacyl-tRNA deacylase activity"/>
    <property type="evidence" value="ECO:0007669"/>
    <property type="project" value="UniProtKB-ARBA"/>
</dbReference>
<dbReference type="OrthoDB" id="11392at2157"/>
<dbReference type="GO" id="GO:0046872">
    <property type="term" value="F:metal ion binding"/>
    <property type="evidence" value="ECO:0007669"/>
    <property type="project" value="UniProtKB-KW"/>
</dbReference>
<keyword evidence="4" id="KW-0479">Metal-binding</keyword>
<dbReference type="InterPro" id="IPR053424">
    <property type="entry name" value="Alanyl-tRNA_Edit-Domain"/>
</dbReference>
<evidence type="ECO:0000256" key="2">
    <source>
        <dbReference type="ARBA" id="ARBA00004496"/>
    </source>
</evidence>
<dbReference type="PANTHER" id="PTHR43462">
    <property type="entry name" value="ALANYL-TRNA EDITING PROTEIN"/>
    <property type="match status" value="1"/>
</dbReference>
<evidence type="ECO:0000313" key="7">
    <source>
        <dbReference type="EMBL" id="ARM76101.1"/>
    </source>
</evidence>
<dbReference type="InterPro" id="IPR051335">
    <property type="entry name" value="Alanyl-tRNA_Editing_Enzymes"/>
</dbReference>
<evidence type="ECO:0000256" key="5">
    <source>
        <dbReference type="ARBA" id="ARBA00022833"/>
    </source>
</evidence>
<accession>A0A1W6K0J7</accession>
<dbReference type="GO" id="GO:0006419">
    <property type="term" value="P:alanyl-tRNA aminoacylation"/>
    <property type="evidence" value="ECO:0007669"/>
    <property type="project" value="InterPro"/>
</dbReference>
<dbReference type="GeneID" id="41590998"/>
<dbReference type="InterPro" id="IPR012947">
    <property type="entry name" value="tRNA_SAD"/>
</dbReference>
<evidence type="ECO:0000313" key="8">
    <source>
        <dbReference type="Proteomes" id="UP000193404"/>
    </source>
</evidence>
<evidence type="ECO:0000259" key="6">
    <source>
        <dbReference type="PROSITE" id="PS50860"/>
    </source>
</evidence>
<dbReference type="Gene3D" id="3.30.980.10">
    <property type="entry name" value="Threonyl-trna Synthetase, Chain A, domain 2"/>
    <property type="match status" value="1"/>
</dbReference>